<gene>
    <name evidence="9" type="ORF">SODALDRAFT_331458</name>
</gene>
<feature type="domain" description="BZIP" evidence="8">
    <location>
        <begin position="109"/>
        <end position="164"/>
    </location>
</feature>
<dbReference type="PROSITE" id="PS00036">
    <property type="entry name" value="BZIP_BASIC"/>
    <property type="match status" value="1"/>
</dbReference>
<comment type="subcellular location">
    <subcellularLocation>
        <location evidence="1">Nucleus</location>
    </subcellularLocation>
</comment>
<feature type="compositionally biased region" description="Polar residues" evidence="7">
    <location>
        <begin position="68"/>
        <end position="79"/>
    </location>
</feature>
<sequence length="169" mass="18827">MTSRLDQVRAVALTECRAGGKKRKKKNRAGLIRLQLDLFQISDFSQLVPSAVPNPSPSIPLPAATPSPAHSSLTVNTLSLAAAPASEIQSTSTSRQRERDKDDPDVVFRRKRNTIAARKYRQKKVDRIEELEKALEETIKERDELKLRLARQEAETEALKAVMRLGKGG</sequence>
<dbReference type="EMBL" id="ML119052">
    <property type="protein sequence ID" value="ROT41688.1"/>
    <property type="molecule type" value="Genomic_DNA"/>
</dbReference>
<dbReference type="Gene3D" id="1.20.5.170">
    <property type="match status" value="1"/>
</dbReference>
<dbReference type="OrthoDB" id="2257100at2759"/>
<dbReference type="PANTHER" id="PTHR13044:SF38">
    <property type="entry name" value="BZIP DOMAIN-CONTAINING PROTEIN"/>
    <property type="match status" value="1"/>
</dbReference>
<evidence type="ECO:0000256" key="6">
    <source>
        <dbReference type="SAM" id="Coils"/>
    </source>
</evidence>
<keyword evidence="2" id="KW-0805">Transcription regulation</keyword>
<dbReference type="Pfam" id="PF03131">
    <property type="entry name" value="bZIP_Maf"/>
    <property type="match status" value="1"/>
</dbReference>
<name>A0A3N2Q4V1_SODAK</name>
<dbReference type="Proteomes" id="UP000272025">
    <property type="component" value="Unassembled WGS sequence"/>
</dbReference>
<dbReference type="GeneID" id="39579939"/>
<protein>
    <recommendedName>
        <fullName evidence="8">BZIP domain-containing protein</fullName>
    </recommendedName>
</protein>
<evidence type="ECO:0000256" key="7">
    <source>
        <dbReference type="SAM" id="MobiDB-lite"/>
    </source>
</evidence>
<keyword evidence="6" id="KW-0175">Coiled coil</keyword>
<dbReference type="GO" id="GO:0005634">
    <property type="term" value="C:nucleus"/>
    <property type="evidence" value="ECO:0007669"/>
    <property type="project" value="UniProtKB-SubCell"/>
</dbReference>
<dbReference type="PANTHER" id="PTHR13044">
    <property type="entry name" value="ACTIVATING TRANSCRIPTION FACTOR ATF 4/5"/>
    <property type="match status" value="1"/>
</dbReference>
<dbReference type="InterPro" id="IPR004826">
    <property type="entry name" value="bZIP_Maf"/>
</dbReference>
<organism evidence="9 10">
    <name type="scientific">Sodiomyces alkalinus (strain CBS 110278 / VKM F-3762 / F11)</name>
    <name type="common">Alkaliphilic filamentous fungus</name>
    <dbReference type="NCBI Taxonomy" id="1314773"/>
    <lineage>
        <taxon>Eukaryota</taxon>
        <taxon>Fungi</taxon>
        <taxon>Dikarya</taxon>
        <taxon>Ascomycota</taxon>
        <taxon>Pezizomycotina</taxon>
        <taxon>Sordariomycetes</taxon>
        <taxon>Hypocreomycetidae</taxon>
        <taxon>Glomerellales</taxon>
        <taxon>Plectosphaerellaceae</taxon>
        <taxon>Sodiomyces</taxon>
    </lineage>
</organism>
<evidence type="ECO:0000259" key="8">
    <source>
        <dbReference type="PROSITE" id="PS50217"/>
    </source>
</evidence>
<dbReference type="CDD" id="cd12193">
    <property type="entry name" value="bZIP_GCN4"/>
    <property type="match status" value="1"/>
</dbReference>
<accession>A0A3N2Q4V1</accession>
<keyword evidence="10" id="KW-1185">Reference proteome</keyword>
<dbReference type="RefSeq" id="XP_028469494.1">
    <property type="nucleotide sequence ID" value="XM_028611461.1"/>
</dbReference>
<proteinExistence type="predicted"/>
<evidence type="ECO:0000256" key="1">
    <source>
        <dbReference type="ARBA" id="ARBA00004123"/>
    </source>
</evidence>
<dbReference type="SUPFAM" id="SSF57959">
    <property type="entry name" value="Leucine zipper domain"/>
    <property type="match status" value="1"/>
</dbReference>
<keyword evidence="5" id="KW-0539">Nucleus</keyword>
<evidence type="ECO:0000313" key="10">
    <source>
        <dbReference type="Proteomes" id="UP000272025"/>
    </source>
</evidence>
<evidence type="ECO:0000313" key="9">
    <source>
        <dbReference type="EMBL" id="ROT41688.1"/>
    </source>
</evidence>
<evidence type="ECO:0000256" key="5">
    <source>
        <dbReference type="ARBA" id="ARBA00023242"/>
    </source>
</evidence>
<keyword evidence="3" id="KW-0238">DNA-binding</keyword>
<evidence type="ECO:0000256" key="3">
    <source>
        <dbReference type="ARBA" id="ARBA00023125"/>
    </source>
</evidence>
<dbReference type="GO" id="GO:0001228">
    <property type="term" value="F:DNA-binding transcription activator activity, RNA polymerase II-specific"/>
    <property type="evidence" value="ECO:0007669"/>
    <property type="project" value="TreeGrafter"/>
</dbReference>
<feature type="coiled-coil region" evidence="6">
    <location>
        <begin position="117"/>
        <end position="162"/>
    </location>
</feature>
<feature type="region of interest" description="Disordered" evidence="7">
    <location>
        <begin position="58"/>
        <end position="105"/>
    </location>
</feature>
<dbReference type="InterPro" id="IPR046347">
    <property type="entry name" value="bZIP_sf"/>
</dbReference>
<evidence type="ECO:0000256" key="4">
    <source>
        <dbReference type="ARBA" id="ARBA00023163"/>
    </source>
</evidence>
<dbReference type="InterPro" id="IPR004827">
    <property type="entry name" value="bZIP"/>
</dbReference>
<dbReference type="PROSITE" id="PS50217">
    <property type="entry name" value="BZIP"/>
    <property type="match status" value="1"/>
</dbReference>
<reference evidence="9 10" key="1">
    <citation type="journal article" date="2018" name="Mol. Ecol.">
        <title>The obligate alkalophilic soda-lake fungus Sodiomyces alkalinus has shifted to a protein diet.</title>
        <authorList>
            <person name="Grum-Grzhimaylo A.A."/>
            <person name="Falkoski D.L."/>
            <person name="van den Heuvel J."/>
            <person name="Valero-Jimenez C.A."/>
            <person name="Min B."/>
            <person name="Choi I.G."/>
            <person name="Lipzen A."/>
            <person name="Daum C.G."/>
            <person name="Aanen D.K."/>
            <person name="Tsang A."/>
            <person name="Henrissat B."/>
            <person name="Bilanenko E.N."/>
            <person name="de Vries R.P."/>
            <person name="van Kan J.A.L."/>
            <person name="Grigoriev I.V."/>
            <person name="Debets A.J.M."/>
        </authorList>
    </citation>
    <scope>NUCLEOTIDE SEQUENCE [LARGE SCALE GENOMIC DNA]</scope>
    <source>
        <strain evidence="9 10">F11</strain>
    </source>
</reference>
<dbReference type="GO" id="GO:0000977">
    <property type="term" value="F:RNA polymerase II transcription regulatory region sequence-specific DNA binding"/>
    <property type="evidence" value="ECO:0007669"/>
    <property type="project" value="TreeGrafter"/>
</dbReference>
<keyword evidence="4" id="KW-0804">Transcription</keyword>
<dbReference type="SMART" id="SM00338">
    <property type="entry name" value="BRLZ"/>
    <property type="match status" value="1"/>
</dbReference>
<evidence type="ECO:0000256" key="2">
    <source>
        <dbReference type="ARBA" id="ARBA00023015"/>
    </source>
</evidence>
<dbReference type="AlphaFoldDB" id="A0A3N2Q4V1"/>
<feature type="compositionally biased region" description="Basic and acidic residues" evidence="7">
    <location>
        <begin position="95"/>
        <end position="105"/>
    </location>
</feature>